<sequence length="123" mass="14010">MTSMMFLNNLAAKRDIFGNYICELLPTDSFRSSQHFHHFSVMQENWLVEMPGNVGVSTHQRLATLSSCCIFLVSWVAHLMIELTKVATPSSHHLSDKDDKVLYPEKSPCPLVHGDRCGQEYRV</sequence>
<reference evidence="1 2" key="1">
    <citation type="journal article" date="2018" name="Sci. Rep.">
        <title>Comparative analysis of the Pocillopora damicornis genome highlights role of immune system in coral evolution.</title>
        <authorList>
            <person name="Cunning R."/>
            <person name="Bay R.A."/>
            <person name="Gillette P."/>
            <person name="Baker A.C."/>
            <person name="Traylor-Knowles N."/>
        </authorList>
    </citation>
    <scope>NUCLEOTIDE SEQUENCE [LARGE SCALE GENOMIC DNA]</scope>
    <source>
        <strain evidence="1">RSMAS</strain>
        <tissue evidence="1">Whole animal</tissue>
    </source>
</reference>
<dbReference type="EMBL" id="RCHS01004182">
    <property type="protein sequence ID" value="RMX37155.1"/>
    <property type="molecule type" value="Genomic_DNA"/>
</dbReference>
<proteinExistence type="predicted"/>
<protein>
    <submittedName>
        <fullName evidence="1">Uncharacterized protein</fullName>
    </submittedName>
</protein>
<dbReference type="AlphaFoldDB" id="A0A3M6T6V3"/>
<name>A0A3M6T6V3_POCDA</name>
<gene>
    <name evidence="1" type="ORF">pdam_00010662</name>
</gene>
<dbReference type="Proteomes" id="UP000275408">
    <property type="component" value="Unassembled WGS sequence"/>
</dbReference>
<comment type="caution">
    <text evidence="1">The sequence shown here is derived from an EMBL/GenBank/DDBJ whole genome shotgun (WGS) entry which is preliminary data.</text>
</comment>
<evidence type="ECO:0000313" key="2">
    <source>
        <dbReference type="Proteomes" id="UP000275408"/>
    </source>
</evidence>
<organism evidence="1 2">
    <name type="scientific">Pocillopora damicornis</name>
    <name type="common">Cauliflower coral</name>
    <name type="synonym">Millepora damicornis</name>
    <dbReference type="NCBI Taxonomy" id="46731"/>
    <lineage>
        <taxon>Eukaryota</taxon>
        <taxon>Metazoa</taxon>
        <taxon>Cnidaria</taxon>
        <taxon>Anthozoa</taxon>
        <taxon>Hexacorallia</taxon>
        <taxon>Scleractinia</taxon>
        <taxon>Astrocoeniina</taxon>
        <taxon>Pocilloporidae</taxon>
        <taxon>Pocillopora</taxon>
    </lineage>
</organism>
<accession>A0A3M6T6V3</accession>
<evidence type="ECO:0000313" key="1">
    <source>
        <dbReference type="EMBL" id="RMX37155.1"/>
    </source>
</evidence>
<keyword evidence="2" id="KW-1185">Reference proteome</keyword>